<feature type="coiled-coil region" evidence="1">
    <location>
        <begin position="61"/>
        <end position="109"/>
    </location>
</feature>
<evidence type="ECO:0000313" key="2">
    <source>
        <dbReference type="EMBL" id="KAL2552732.1"/>
    </source>
</evidence>
<keyword evidence="1" id="KW-0175">Coiled coil</keyword>
<dbReference type="Proteomes" id="UP001604277">
    <property type="component" value="Unassembled WGS sequence"/>
</dbReference>
<evidence type="ECO:0000256" key="1">
    <source>
        <dbReference type="SAM" id="Coils"/>
    </source>
</evidence>
<dbReference type="EMBL" id="JBFOLJ010000002">
    <property type="protein sequence ID" value="KAL2552732.1"/>
    <property type="molecule type" value="Genomic_DNA"/>
</dbReference>
<dbReference type="AlphaFoldDB" id="A0ABD1WSQ2"/>
<evidence type="ECO:0000313" key="3">
    <source>
        <dbReference type="Proteomes" id="UP001604277"/>
    </source>
</evidence>
<protein>
    <submittedName>
        <fullName evidence="2">Uncharacterized protein</fullName>
    </submittedName>
</protein>
<keyword evidence="3" id="KW-1185">Reference proteome</keyword>
<proteinExistence type="predicted"/>
<gene>
    <name evidence="2" type="ORF">Fot_06351</name>
</gene>
<accession>A0ABD1WSQ2</accession>
<reference evidence="3" key="1">
    <citation type="submission" date="2024-07" db="EMBL/GenBank/DDBJ databases">
        <title>Two chromosome-level genome assemblies of Korean endemic species Abeliophyllum distichum and Forsythia ovata (Oleaceae).</title>
        <authorList>
            <person name="Jang H."/>
        </authorList>
    </citation>
    <scope>NUCLEOTIDE SEQUENCE [LARGE SCALE GENOMIC DNA]</scope>
</reference>
<comment type="caution">
    <text evidence="2">The sequence shown here is derived from an EMBL/GenBank/DDBJ whole genome shotgun (WGS) entry which is preliminary data.</text>
</comment>
<name>A0ABD1WSQ2_9LAMI</name>
<sequence>MPLQRFPTPDVEEETPKLTLASREAMESIFIPHIVGKYRIEVSLEYGLVALLASILKPRRASELKNENVNITRENTQLKRDLEAGHGKSKRLKVDLKELKREIARNKVKSTRVCTNDIEVFKSSEEFEILQSNYAQDSYWNSLKDAHT</sequence>
<organism evidence="2 3">
    <name type="scientific">Forsythia ovata</name>
    <dbReference type="NCBI Taxonomy" id="205694"/>
    <lineage>
        <taxon>Eukaryota</taxon>
        <taxon>Viridiplantae</taxon>
        <taxon>Streptophyta</taxon>
        <taxon>Embryophyta</taxon>
        <taxon>Tracheophyta</taxon>
        <taxon>Spermatophyta</taxon>
        <taxon>Magnoliopsida</taxon>
        <taxon>eudicotyledons</taxon>
        <taxon>Gunneridae</taxon>
        <taxon>Pentapetalae</taxon>
        <taxon>asterids</taxon>
        <taxon>lamiids</taxon>
        <taxon>Lamiales</taxon>
        <taxon>Oleaceae</taxon>
        <taxon>Forsythieae</taxon>
        <taxon>Forsythia</taxon>
    </lineage>
</organism>